<organism evidence="1 2">
    <name type="scientific">Labilibaculum filiforme</name>
    <dbReference type="NCBI Taxonomy" id="1940526"/>
    <lineage>
        <taxon>Bacteria</taxon>
        <taxon>Pseudomonadati</taxon>
        <taxon>Bacteroidota</taxon>
        <taxon>Bacteroidia</taxon>
        <taxon>Marinilabiliales</taxon>
        <taxon>Marinifilaceae</taxon>
        <taxon>Labilibaculum</taxon>
    </lineage>
</organism>
<evidence type="ECO:0000313" key="1">
    <source>
        <dbReference type="EMBL" id="PKQ61249.1"/>
    </source>
</evidence>
<name>A0A2N3HT74_9BACT</name>
<dbReference type="PROSITE" id="PS51257">
    <property type="entry name" value="PROKAR_LIPOPROTEIN"/>
    <property type="match status" value="1"/>
</dbReference>
<dbReference type="EMBL" id="MVDD01000016">
    <property type="protein sequence ID" value="PKQ61249.1"/>
    <property type="molecule type" value="Genomic_DNA"/>
</dbReference>
<evidence type="ECO:0000313" key="2">
    <source>
        <dbReference type="Proteomes" id="UP000233535"/>
    </source>
</evidence>
<sequence>MLTRLLLTLFFIHLIVACSHQDKLVLPNKLEKQYPLKFETKSEINTNGIFINSGLWANATGDTLLYYAQIQNNRNSSIIISPYLLQIQTQENYRSSPISEKTKTELLPNCTKTFVYKFVPINNKYLFTRTEKRGDLDSCYFIHLNFIQDLNNHSITNRTIKFNANAELFSNYHNNFANEHSINLYELRKENHNTEEIQLNYLKKLQNKPFTKHAVIKDNPHSNLQFSETEIVIDGIVLSTKFYHFNDSLFLNLKLINHSNNYLNFSPDSIQIISSDSVYGQITKHQVVNAVTKTEGYKSIIKKGDRLQTQINFGYFKHPPLEIKVDFTTLKLHPQEIKVFTFNPTFEKSEKLF</sequence>
<dbReference type="OrthoDB" id="1114798at2"/>
<comment type="caution">
    <text evidence="1">The sequence shown here is derived from an EMBL/GenBank/DDBJ whole genome shotgun (WGS) entry which is preliminary data.</text>
</comment>
<keyword evidence="2" id="KW-1185">Reference proteome</keyword>
<dbReference type="RefSeq" id="WP_101262815.1">
    <property type="nucleotide sequence ID" value="NZ_MVDD01000016.1"/>
</dbReference>
<protein>
    <submittedName>
        <fullName evidence="1">Uncharacterized protein</fullName>
    </submittedName>
</protein>
<reference evidence="1 2" key="1">
    <citation type="journal article" date="2017" name="Front. Microbiol.">
        <title>Labilibaculum manganireducens gen. nov., sp. nov. and Labilibaculum filiforme sp. nov., Novel Bacteroidetes Isolated from Subsurface Sediments of the Baltic Sea.</title>
        <authorList>
            <person name="Vandieken V."/>
            <person name="Marshall I.P."/>
            <person name="Niemann H."/>
            <person name="Engelen B."/>
            <person name="Cypionka H."/>
        </authorList>
    </citation>
    <scope>NUCLEOTIDE SEQUENCE [LARGE SCALE GENOMIC DNA]</scope>
    <source>
        <strain evidence="1 2">59.16B</strain>
    </source>
</reference>
<proteinExistence type="predicted"/>
<accession>A0A2N3HT74</accession>
<gene>
    <name evidence="1" type="ORF">BZG02_16585</name>
</gene>
<dbReference type="AlphaFoldDB" id="A0A2N3HT74"/>
<dbReference type="Proteomes" id="UP000233535">
    <property type="component" value="Unassembled WGS sequence"/>
</dbReference>